<dbReference type="PANTHER" id="PTHR36453">
    <property type="entry name" value="SECRETED PROTEIN-RELATED"/>
    <property type="match status" value="1"/>
</dbReference>
<dbReference type="SMART" id="SM00710">
    <property type="entry name" value="PbH1"/>
    <property type="match status" value="6"/>
</dbReference>
<dbReference type="Gene3D" id="2.160.20.10">
    <property type="entry name" value="Single-stranded right-handed beta-helix, Pectin lyase-like"/>
    <property type="match status" value="2"/>
</dbReference>
<dbReference type="InterPro" id="IPR006626">
    <property type="entry name" value="PbH1"/>
</dbReference>
<evidence type="ECO:0000259" key="2">
    <source>
        <dbReference type="Pfam" id="PF13229"/>
    </source>
</evidence>
<dbReference type="AlphaFoldDB" id="A0A6V8MJU6"/>
<protein>
    <submittedName>
        <fullName evidence="3">Peptidase</fullName>
    </submittedName>
</protein>
<keyword evidence="1" id="KW-0732">Signal</keyword>
<reference evidence="4" key="1">
    <citation type="submission" date="2020-06" db="EMBL/GenBank/DDBJ databases">
        <title>Draft genomic sequence of Geomonas sp. Red330.</title>
        <authorList>
            <person name="Itoh H."/>
            <person name="Zhenxing X."/>
            <person name="Ushijima N."/>
            <person name="Masuda Y."/>
            <person name="Shiratori Y."/>
            <person name="Senoo K."/>
        </authorList>
    </citation>
    <scope>NUCLEOTIDE SEQUENCE [LARGE SCALE GENOMIC DNA]</scope>
    <source>
        <strain evidence="4">Red330</strain>
    </source>
</reference>
<dbReference type="InterPro" id="IPR039448">
    <property type="entry name" value="Beta_helix"/>
</dbReference>
<dbReference type="InterPro" id="IPR012334">
    <property type="entry name" value="Pectin_lyas_fold"/>
</dbReference>
<evidence type="ECO:0000313" key="3">
    <source>
        <dbReference type="EMBL" id="GFO60197.1"/>
    </source>
</evidence>
<evidence type="ECO:0000313" key="4">
    <source>
        <dbReference type="Proteomes" id="UP000556026"/>
    </source>
</evidence>
<feature type="domain" description="Right handed beta helix" evidence="2">
    <location>
        <begin position="314"/>
        <end position="388"/>
    </location>
</feature>
<dbReference type="InterPro" id="IPR011050">
    <property type="entry name" value="Pectin_lyase_fold/virulence"/>
</dbReference>
<evidence type="ECO:0000256" key="1">
    <source>
        <dbReference type="SAM" id="SignalP"/>
    </source>
</evidence>
<dbReference type="Proteomes" id="UP000556026">
    <property type="component" value="Unassembled WGS sequence"/>
</dbReference>
<dbReference type="EMBL" id="BLXX01000007">
    <property type="protein sequence ID" value="GFO60197.1"/>
    <property type="molecule type" value="Genomic_DNA"/>
</dbReference>
<feature type="domain" description="Right handed beta helix" evidence="2">
    <location>
        <begin position="414"/>
        <end position="539"/>
    </location>
</feature>
<feature type="signal peptide" evidence="1">
    <location>
        <begin position="1"/>
        <end position="25"/>
    </location>
</feature>
<feature type="chain" id="PRO_5027707114" evidence="1">
    <location>
        <begin position="26"/>
        <end position="669"/>
    </location>
</feature>
<name>A0A6V8MJU6_9BACT</name>
<proteinExistence type="predicted"/>
<sequence>MSPVRRLVPLLVMLWFSLVSHPAAAGSNLFFVAPGGDDRGPGTLEQPFRTLERARDAIREGRRSAAPAGPVQVLVRGGTYQLARTFELSEPDSGSPEAPVSYRPYKNEEVRLTGGREIAGFTPVVDPAVLERLPASARGKVLQVDLWALGIRDFGEMKPRGFAKANIPAGLELFFDGRPMQLARWPNSGWARVAAASGEPGETRITYEGDRPRRWLDAEDLWLHGYWAWDWADGYVRVQNIKPQRRELVLREPHLFGYKAKARYRALNLLEELDEPGEWYLDRKKGLLYFWPPARQGSQGASVSLLPTVVSLFRVAHVNFEGFTVECCRGSAVVVNGGSHVRLSRLTVRNAGNTGVRIEWASHSGVERSEISHCGEGGIFLAGGDRQSLTPGANYALNNRIHDFSRWVRTYTPGIDLFGVGNRVAHNLIYDAPHTAILLHGNDHLVEYNEIHHVCLETSDAGAFYMGRDYSERGNVVRFNYFHDLNQGDVQAIYLDDFASGTTVFGNLVYRAGRGIQVGGGRDNRVENNIFIDCKEASFFDARGTSWYRKYFDGTDTTLTERLAAVRYREPPYSTRYPQLKRLYEKDPALPEGNSFLRNISVGGRLVELKEGVTREMVRLADNLENRDPGFVDRAAGNFQLKKGAPAFKLGFKRIPLERIGPQPDGARQ</sequence>
<keyword evidence="4" id="KW-1185">Reference proteome</keyword>
<dbReference type="RefSeq" id="WP_183355012.1">
    <property type="nucleotide sequence ID" value="NZ_BLXX01000007.1"/>
</dbReference>
<comment type="caution">
    <text evidence="3">The sequence shown here is derived from an EMBL/GenBank/DDBJ whole genome shotgun (WGS) entry which is preliminary data.</text>
</comment>
<accession>A0A6V8MJU6</accession>
<dbReference type="SUPFAM" id="SSF51126">
    <property type="entry name" value="Pectin lyase-like"/>
    <property type="match status" value="1"/>
</dbReference>
<gene>
    <name evidence="3" type="ORF">GMST_25220</name>
</gene>
<organism evidence="3 4">
    <name type="scientific">Geomonas silvestris</name>
    <dbReference type="NCBI Taxonomy" id="2740184"/>
    <lineage>
        <taxon>Bacteria</taxon>
        <taxon>Pseudomonadati</taxon>
        <taxon>Thermodesulfobacteriota</taxon>
        <taxon>Desulfuromonadia</taxon>
        <taxon>Geobacterales</taxon>
        <taxon>Geobacteraceae</taxon>
        <taxon>Geomonas</taxon>
    </lineage>
</organism>
<dbReference type="Pfam" id="PF13229">
    <property type="entry name" value="Beta_helix"/>
    <property type="match status" value="2"/>
</dbReference>
<dbReference type="PANTHER" id="PTHR36453:SF1">
    <property type="entry name" value="RIGHT HANDED BETA HELIX DOMAIN-CONTAINING PROTEIN"/>
    <property type="match status" value="1"/>
</dbReference>